<feature type="region of interest" description="Disordered" evidence="1">
    <location>
        <begin position="1"/>
        <end position="25"/>
    </location>
</feature>
<dbReference type="EMBL" id="LWDX02005863">
    <property type="protein sequence ID" value="OEL37345.1"/>
    <property type="molecule type" value="Genomic_DNA"/>
</dbReference>
<keyword evidence="3" id="KW-1185">Reference proteome</keyword>
<dbReference type="Proteomes" id="UP000095767">
    <property type="component" value="Unassembled WGS sequence"/>
</dbReference>
<gene>
    <name evidence="2" type="ORF">BAE44_0001636</name>
</gene>
<dbReference type="AlphaFoldDB" id="A0A1E5WIW6"/>
<evidence type="ECO:0000313" key="2">
    <source>
        <dbReference type="EMBL" id="OEL37345.1"/>
    </source>
</evidence>
<sequence length="175" mass="19179">MDVADSDSDNSYLETDMGRPSSPCNQDGLSVSGAILTAPSCIFDTKNEKVICESELVARKWNFIVVVVGDKIYALPGTLDNPLVTVKSSVVVGPSILISLNQMSNCTLAFDTNSGEWNKKHFEVGVVRGCYIFLDMNTFLCWFGTRVVDATSFTIKILKKYISKEVVSKVGFLSN</sequence>
<protein>
    <submittedName>
        <fullName evidence="2">Uncharacterized protein</fullName>
    </submittedName>
</protein>
<proteinExistence type="predicted"/>
<reference evidence="2 3" key="1">
    <citation type="submission" date="2016-09" db="EMBL/GenBank/DDBJ databases">
        <title>The draft genome of Dichanthelium oligosanthes: A C3 panicoid grass species.</title>
        <authorList>
            <person name="Studer A.J."/>
            <person name="Schnable J.C."/>
            <person name="Brutnell T.P."/>
        </authorList>
    </citation>
    <scope>NUCLEOTIDE SEQUENCE [LARGE SCALE GENOMIC DNA]</scope>
    <source>
        <strain evidence="3">cv. Kellogg 1175</strain>
        <tissue evidence="2">Leaf</tissue>
    </source>
</reference>
<evidence type="ECO:0000256" key="1">
    <source>
        <dbReference type="SAM" id="MobiDB-lite"/>
    </source>
</evidence>
<evidence type="ECO:0000313" key="3">
    <source>
        <dbReference type="Proteomes" id="UP000095767"/>
    </source>
</evidence>
<organism evidence="2 3">
    <name type="scientific">Dichanthelium oligosanthes</name>
    <dbReference type="NCBI Taxonomy" id="888268"/>
    <lineage>
        <taxon>Eukaryota</taxon>
        <taxon>Viridiplantae</taxon>
        <taxon>Streptophyta</taxon>
        <taxon>Embryophyta</taxon>
        <taxon>Tracheophyta</taxon>
        <taxon>Spermatophyta</taxon>
        <taxon>Magnoliopsida</taxon>
        <taxon>Liliopsida</taxon>
        <taxon>Poales</taxon>
        <taxon>Poaceae</taxon>
        <taxon>PACMAD clade</taxon>
        <taxon>Panicoideae</taxon>
        <taxon>Panicodae</taxon>
        <taxon>Paniceae</taxon>
        <taxon>Dichantheliinae</taxon>
        <taxon>Dichanthelium</taxon>
    </lineage>
</organism>
<accession>A0A1E5WIW6</accession>
<comment type="caution">
    <text evidence="2">The sequence shown here is derived from an EMBL/GenBank/DDBJ whole genome shotgun (WGS) entry which is preliminary data.</text>
</comment>
<name>A0A1E5WIW6_9POAL</name>